<accession>A0A8H7EAG9</accession>
<name>A0A8H7EAG9_9EURO</name>
<dbReference type="OrthoDB" id="3946343at2759"/>
<evidence type="ECO:0000313" key="2">
    <source>
        <dbReference type="Proteomes" id="UP000606974"/>
    </source>
</evidence>
<dbReference type="AlphaFoldDB" id="A0A8H7EAG9"/>
<dbReference type="EMBL" id="JAACFV010000001">
    <property type="protein sequence ID" value="KAF7514258.1"/>
    <property type="molecule type" value="Genomic_DNA"/>
</dbReference>
<reference evidence="1" key="1">
    <citation type="submission" date="2020-02" db="EMBL/GenBank/DDBJ databases">
        <authorList>
            <person name="Palmer J.M."/>
        </authorList>
    </citation>
    <scope>NUCLEOTIDE SEQUENCE</scope>
    <source>
        <strain evidence="1">EPUS1.4</strain>
        <tissue evidence="1">Thallus</tissue>
    </source>
</reference>
<dbReference type="Proteomes" id="UP000606974">
    <property type="component" value="Unassembled WGS sequence"/>
</dbReference>
<protein>
    <submittedName>
        <fullName evidence="1">Uncharacterized protein</fullName>
    </submittedName>
</protein>
<keyword evidence="2" id="KW-1185">Reference proteome</keyword>
<organism evidence="1 2">
    <name type="scientific">Endocarpon pusillum</name>
    <dbReference type="NCBI Taxonomy" id="364733"/>
    <lineage>
        <taxon>Eukaryota</taxon>
        <taxon>Fungi</taxon>
        <taxon>Dikarya</taxon>
        <taxon>Ascomycota</taxon>
        <taxon>Pezizomycotina</taxon>
        <taxon>Eurotiomycetes</taxon>
        <taxon>Chaetothyriomycetidae</taxon>
        <taxon>Verrucariales</taxon>
        <taxon>Verrucariaceae</taxon>
        <taxon>Endocarpon</taxon>
    </lineage>
</organism>
<evidence type="ECO:0000313" key="1">
    <source>
        <dbReference type="EMBL" id="KAF7514258.1"/>
    </source>
</evidence>
<sequence length="195" mass="19620">MPTLTFSAIFGNIAQACANGGHPITAAPAEATFSATSGGTLFASGWGSEYSDCTSDGTRGFGRGGFGREGFGEGDCPWTTFTGNWGPSWLVSWSGFHGDDNCSTITDSSLTGATSPSSVSATITTSRSLSLGATVTTTVNGQTLTGTIFSAQANADSATTGTAAVAQATGQASRHQPFGAFGAMVIWLVAAICML</sequence>
<gene>
    <name evidence="1" type="ORF">GJ744_000028</name>
</gene>
<comment type="caution">
    <text evidence="1">The sequence shown here is derived from an EMBL/GenBank/DDBJ whole genome shotgun (WGS) entry which is preliminary data.</text>
</comment>
<proteinExistence type="predicted"/>